<keyword evidence="6 7" id="KW-0804">Transcription</keyword>
<dbReference type="Pfam" id="PF22811">
    <property type="entry name" value="Zn_ribbon_NrdR"/>
    <property type="match status" value="1"/>
</dbReference>
<keyword evidence="2 7" id="KW-0547">Nucleotide-binding</keyword>
<evidence type="ECO:0000256" key="3">
    <source>
        <dbReference type="ARBA" id="ARBA00022840"/>
    </source>
</evidence>
<comment type="caution">
    <text evidence="7">Lacks conserved residue(s) required for the propagation of feature annotation.</text>
</comment>
<dbReference type="PANTHER" id="PTHR30455:SF2">
    <property type="entry name" value="TRANSCRIPTIONAL REPRESSOR NRDR"/>
    <property type="match status" value="1"/>
</dbReference>
<evidence type="ECO:0000256" key="4">
    <source>
        <dbReference type="ARBA" id="ARBA00023015"/>
    </source>
</evidence>
<proteinExistence type="inferred from homology"/>
<dbReference type="AlphaFoldDB" id="A0A2M6R7X8"/>
<comment type="function">
    <text evidence="7">Negatively regulates transcription of bacterial ribonucleotide reductase nrd genes and operons by binding to NrdR-boxes.</text>
</comment>
<dbReference type="Proteomes" id="UP000231162">
    <property type="component" value="Unassembled WGS sequence"/>
</dbReference>
<dbReference type="InterPro" id="IPR005144">
    <property type="entry name" value="ATP-cone_dom"/>
</dbReference>
<reference evidence="10" key="1">
    <citation type="submission" date="2017-09" db="EMBL/GenBank/DDBJ databases">
        <title>Depth-based differentiation of microbial function through sediment-hosted aquifers and enrichment of novel symbionts in the deep terrestrial subsurface.</title>
        <authorList>
            <person name="Probst A.J."/>
            <person name="Ladd B."/>
            <person name="Jarett J.K."/>
            <person name="Geller-Mcgrath D.E."/>
            <person name="Sieber C.M.K."/>
            <person name="Emerson J.B."/>
            <person name="Anantharaman K."/>
            <person name="Thomas B.C."/>
            <person name="Malmstrom R."/>
            <person name="Stieglmeier M."/>
            <person name="Klingl A."/>
            <person name="Woyke T."/>
            <person name="Ryan C.M."/>
            <person name="Banfield J.F."/>
        </authorList>
    </citation>
    <scope>NUCLEOTIDE SEQUENCE [LARGE SCALE GENOMIC DNA]</scope>
</reference>
<dbReference type="GO" id="GO:0003677">
    <property type="term" value="F:DNA binding"/>
    <property type="evidence" value="ECO:0007669"/>
    <property type="project" value="UniProtKB-KW"/>
</dbReference>
<evidence type="ECO:0000256" key="1">
    <source>
        <dbReference type="ARBA" id="ARBA00022491"/>
    </source>
</evidence>
<keyword evidence="4 7" id="KW-0805">Transcription regulation</keyword>
<comment type="similarity">
    <text evidence="7">Belongs to the NrdR family.</text>
</comment>
<dbReference type="GO" id="GO:0045892">
    <property type="term" value="P:negative regulation of DNA-templated transcription"/>
    <property type="evidence" value="ECO:0007669"/>
    <property type="project" value="UniProtKB-UniRule"/>
</dbReference>
<name>A0A2M6R7X8_9BACT</name>
<evidence type="ECO:0000256" key="6">
    <source>
        <dbReference type="ARBA" id="ARBA00023163"/>
    </source>
</evidence>
<evidence type="ECO:0000259" key="8">
    <source>
        <dbReference type="PROSITE" id="PS51161"/>
    </source>
</evidence>
<dbReference type="GO" id="GO:0005524">
    <property type="term" value="F:ATP binding"/>
    <property type="evidence" value="ECO:0007669"/>
    <property type="project" value="UniProtKB-UniRule"/>
</dbReference>
<keyword evidence="1 7" id="KW-0678">Repressor</keyword>
<accession>A0A2M6R7X8</accession>
<keyword evidence="3 7" id="KW-0067">ATP-binding</keyword>
<evidence type="ECO:0000256" key="2">
    <source>
        <dbReference type="ARBA" id="ARBA00022741"/>
    </source>
</evidence>
<dbReference type="HAMAP" id="MF_00440">
    <property type="entry name" value="NrdR"/>
    <property type="match status" value="1"/>
</dbReference>
<dbReference type="InterPro" id="IPR003796">
    <property type="entry name" value="RNR_NrdR-like"/>
</dbReference>
<dbReference type="PROSITE" id="PS51161">
    <property type="entry name" value="ATP_CONE"/>
    <property type="match status" value="1"/>
</dbReference>
<dbReference type="InterPro" id="IPR055173">
    <property type="entry name" value="NrdR-like_N"/>
</dbReference>
<organism evidence="9 10">
    <name type="scientific">Candidatus Berkelbacteria bacterium CG10_big_fil_rev_8_21_14_0_10_43_14</name>
    <dbReference type="NCBI Taxonomy" id="1974515"/>
    <lineage>
        <taxon>Bacteria</taxon>
        <taxon>Candidatus Berkelbacteria</taxon>
    </lineage>
</organism>
<gene>
    <name evidence="7 9" type="primary">nrdR</name>
    <name evidence="9" type="ORF">COT79_03190</name>
</gene>
<dbReference type="GO" id="GO:0008270">
    <property type="term" value="F:zinc ion binding"/>
    <property type="evidence" value="ECO:0007669"/>
    <property type="project" value="InterPro"/>
</dbReference>
<evidence type="ECO:0000256" key="5">
    <source>
        <dbReference type="ARBA" id="ARBA00023125"/>
    </source>
</evidence>
<dbReference type="PANTHER" id="PTHR30455">
    <property type="entry name" value="TRANSCRIPTIONAL REPRESSOR NRDR"/>
    <property type="match status" value="1"/>
</dbReference>
<dbReference type="NCBIfam" id="TIGR00244">
    <property type="entry name" value="transcriptional regulator NrdR"/>
    <property type="match status" value="1"/>
</dbReference>
<dbReference type="EMBL" id="PEZX01000040">
    <property type="protein sequence ID" value="PIS06708.1"/>
    <property type="molecule type" value="Genomic_DNA"/>
</dbReference>
<dbReference type="Pfam" id="PF03477">
    <property type="entry name" value="ATP-cone"/>
    <property type="match status" value="1"/>
</dbReference>
<feature type="domain" description="ATP-cone" evidence="8">
    <location>
        <begin position="53"/>
        <end position="143"/>
    </location>
</feature>
<protein>
    <recommendedName>
        <fullName evidence="7">Transcriptional repressor NrdR</fullName>
    </recommendedName>
</protein>
<keyword evidence="5 7" id="KW-0238">DNA-binding</keyword>
<comment type="caution">
    <text evidence="9">The sequence shown here is derived from an EMBL/GenBank/DDBJ whole genome shotgun (WGS) entry which is preliminary data.</text>
</comment>
<evidence type="ECO:0000313" key="9">
    <source>
        <dbReference type="EMBL" id="PIS06708.1"/>
    </source>
</evidence>
<evidence type="ECO:0000256" key="7">
    <source>
        <dbReference type="HAMAP-Rule" id="MF_00440"/>
    </source>
</evidence>
<evidence type="ECO:0000313" key="10">
    <source>
        <dbReference type="Proteomes" id="UP000231162"/>
    </source>
</evidence>
<sequence>MSLRRNMICPRCRKTTYVIDSRDIDCDAIRRRRECSACSYRFTTYERIEPIKLTVVKKDGTKQPYQREKIIHGILRAVEKSKVDRHQVEQLTDAIEQDLLACDIHEISTQKIGSIVLRYLCKVDDVACLRFSSVYKEFTTLKSFEKEMSKLQGKKQGVR</sequence>